<evidence type="ECO:0000313" key="4">
    <source>
        <dbReference type="Proteomes" id="UP000612055"/>
    </source>
</evidence>
<dbReference type="Proteomes" id="UP000612055">
    <property type="component" value="Unassembled WGS sequence"/>
</dbReference>
<feature type="compositionally biased region" description="Basic and acidic residues" evidence="2">
    <location>
        <begin position="129"/>
        <end position="141"/>
    </location>
</feature>
<feature type="compositionally biased region" description="Low complexity" evidence="2">
    <location>
        <begin position="46"/>
        <end position="56"/>
    </location>
</feature>
<feature type="region of interest" description="Disordered" evidence="2">
    <location>
        <begin position="129"/>
        <end position="169"/>
    </location>
</feature>
<feature type="coiled-coil region" evidence="1">
    <location>
        <begin position="274"/>
        <end position="342"/>
    </location>
</feature>
<proteinExistence type="predicted"/>
<keyword evidence="4" id="KW-1185">Reference proteome</keyword>
<sequence length="599" mass="63636">MRRGTAVYRVAAEDAPNDRQQGAAVGPNGAPPSGGGPRPGAPPGPTGAQAAPLGAPHQEITASSLADEPAVTGGPGRAEPPPPAPTPQCKLHGSDAAVKSPPPQPTDVESARAQLADLEEKLRKEREFAEALEEDRGRLEQVKGVGAQAARDSEALQRQQAQQRSLERQLDATQARCLGLLEERREAQAAAAAAAAASAPAGGAGGVLGAASAAAEEVGQLKKQVRALAAALELRGAQVEEARAQARDEYGRCCALEAFIARAKAAHQAEITEMAQTSKKLKAAARQVEELQTQLEASRAAPRQERARGATAAAAAEVEKLKQEALELKQRARARAAALEREQGLRRSEQALAERAGEQLEAVRGRLQEEVGRRRALESRLGAAGVAAAVAEARARLEEEQKRRRGLEGQLAAAKSHTEVISKIGDNYAAYARAVCAQLEEAQARLREECKVRRALEEERAQAGPAGGPTRAQVDQLQEAMEAYVAGVLAQAARERAERRQREAELAEAAQQRQALEGQLEAEKAARRQERAAAAAAQRQCVEEARRAAAAERQCVEEAGRAAAAERRCRGLESELAERQRAAVAARQHLQAACERLRD</sequence>
<reference evidence="3" key="1">
    <citation type="journal article" date="2020" name="bioRxiv">
        <title>Comparative genomics of Chlamydomonas.</title>
        <authorList>
            <person name="Craig R.J."/>
            <person name="Hasan A.R."/>
            <person name="Ness R.W."/>
            <person name="Keightley P.D."/>
        </authorList>
    </citation>
    <scope>NUCLEOTIDE SEQUENCE</scope>
    <source>
        <strain evidence="3">CCAP 11/70</strain>
    </source>
</reference>
<protein>
    <submittedName>
        <fullName evidence="3">Uncharacterized protein</fullName>
    </submittedName>
</protein>
<evidence type="ECO:0000313" key="3">
    <source>
        <dbReference type="EMBL" id="KAG2493418.1"/>
    </source>
</evidence>
<feature type="region of interest" description="Disordered" evidence="2">
    <location>
        <begin position="1"/>
        <end position="112"/>
    </location>
</feature>
<gene>
    <name evidence="3" type="ORF">HYH03_008543</name>
</gene>
<accession>A0A835Y2E0</accession>
<comment type="caution">
    <text evidence="3">The sequence shown here is derived from an EMBL/GenBank/DDBJ whole genome shotgun (WGS) entry which is preliminary data.</text>
</comment>
<organism evidence="3 4">
    <name type="scientific">Edaphochlamys debaryana</name>
    <dbReference type="NCBI Taxonomy" id="47281"/>
    <lineage>
        <taxon>Eukaryota</taxon>
        <taxon>Viridiplantae</taxon>
        <taxon>Chlorophyta</taxon>
        <taxon>core chlorophytes</taxon>
        <taxon>Chlorophyceae</taxon>
        <taxon>CS clade</taxon>
        <taxon>Chlamydomonadales</taxon>
        <taxon>Chlamydomonadales incertae sedis</taxon>
        <taxon>Edaphochlamys</taxon>
    </lineage>
</organism>
<evidence type="ECO:0000256" key="2">
    <source>
        <dbReference type="SAM" id="MobiDB-lite"/>
    </source>
</evidence>
<name>A0A835Y2E0_9CHLO</name>
<dbReference type="AlphaFoldDB" id="A0A835Y2E0"/>
<feature type="coiled-coil region" evidence="1">
    <location>
        <begin position="490"/>
        <end position="582"/>
    </location>
</feature>
<evidence type="ECO:0000256" key="1">
    <source>
        <dbReference type="SAM" id="Coils"/>
    </source>
</evidence>
<dbReference type="EMBL" id="JAEHOE010000038">
    <property type="protein sequence ID" value="KAG2493418.1"/>
    <property type="molecule type" value="Genomic_DNA"/>
</dbReference>
<keyword evidence="1" id="KW-0175">Coiled coil</keyword>
<feature type="coiled-coil region" evidence="1">
    <location>
        <begin position="383"/>
        <end position="459"/>
    </location>
</feature>